<dbReference type="InterPro" id="IPR029039">
    <property type="entry name" value="Flavoprotein-like_sf"/>
</dbReference>
<dbReference type="GO" id="GO:0016655">
    <property type="term" value="F:oxidoreductase activity, acting on NAD(P)H, quinone or similar compound as acceptor"/>
    <property type="evidence" value="ECO:0007669"/>
    <property type="project" value="TreeGrafter"/>
</dbReference>
<evidence type="ECO:0000313" key="2">
    <source>
        <dbReference type="Proteomes" id="UP000337189"/>
    </source>
</evidence>
<dbReference type="PANTHER" id="PTHR43590">
    <property type="entry name" value="ARSENIC RESISTANCE PROTEIN ARSH (AFU_ORTHOLOGUE AFUA_5G15030)"/>
    <property type="match status" value="1"/>
</dbReference>
<dbReference type="EMBL" id="CABPSJ010000006">
    <property type="protein sequence ID" value="VVE40633.1"/>
    <property type="molecule type" value="Genomic_DNA"/>
</dbReference>
<accession>A0A5E4XWK4</accession>
<evidence type="ECO:0000313" key="1">
    <source>
        <dbReference type="EMBL" id="VVE40633.1"/>
    </source>
</evidence>
<gene>
    <name evidence="1" type="ORF">PCO31110_04186</name>
</gene>
<protein>
    <submittedName>
        <fullName evidence="1">Arsenical resistance protein ArsH</fullName>
    </submittedName>
</protein>
<proteinExistence type="predicted"/>
<dbReference type="SUPFAM" id="SSF52218">
    <property type="entry name" value="Flavoproteins"/>
    <property type="match status" value="1"/>
</dbReference>
<dbReference type="Gene3D" id="3.40.50.360">
    <property type="match status" value="1"/>
</dbReference>
<dbReference type="Proteomes" id="UP000337189">
    <property type="component" value="Unassembled WGS sequence"/>
</dbReference>
<dbReference type="InterPro" id="IPR014063">
    <property type="entry name" value="Arsenate-R_ArsH"/>
</dbReference>
<reference evidence="1 2" key="1">
    <citation type="submission" date="2019-08" db="EMBL/GenBank/DDBJ databases">
        <authorList>
            <person name="Peeters C."/>
        </authorList>
    </citation>
    <scope>NUCLEOTIDE SEQUENCE [LARGE SCALE GENOMIC DNA]</scope>
    <source>
        <strain evidence="1 2">LMG 31110</strain>
    </source>
</reference>
<sequence>MFYGSSRERSLSRLMSEEATRLLTAMGAEVRTFNPSGLPLPDDAPP</sequence>
<organism evidence="1 2">
    <name type="scientific">Pandoraea communis</name>
    <dbReference type="NCBI Taxonomy" id="2508297"/>
    <lineage>
        <taxon>Bacteria</taxon>
        <taxon>Pseudomonadati</taxon>
        <taxon>Pseudomonadota</taxon>
        <taxon>Betaproteobacteria</taxon>
        <taxon>Burkholderiales</taxon>
        <taxon>Burkholderiaceae</taxon>
        <taxon>Pandoraea</taxon>
    </lineage>
</organism>
<name>A0A5E4XWK4_9BURK</name>
<dbReference type="AlphaFoldDB" id="A0A5E4XWK4"/>
<dbReference type="PANTHER" id="PTHR43590:SF1">
    <property type="entry name" value="ARSENIC RESISTANCE PROTEIN ARSH (AFU_ORTHOLOGUE AFUA_5G15030)"/>
    <property type="match status" value="1"/>
</dbReference>